<dbReference type="PANTHER" id="PTHR31923:SF3">
    <property type="entry name" value="BSD DOMAIN-CONTAINING PROTEIN"/>
    <property type="match status" value="1"/>
</dbReference>
<feature type="domain" description="BSD" evidence="2">
    <location>
        <begin position="82"/>
        <end position="125"/>
    </location>
</feature>
<proteinExistence type="predicted"/>
<protein>
    <submittedName>
        <fullName evidence="3">BSD domain-containing protein</fullName>
    </submittedName>
</protein>
<dbReference type="OrthoDB" id="47923at2759"/>
<dbReference type="PANTHER" id="PTHR31923">
    <property type="entry name" value="BSD DOMAIN-CONTAINING PROTEIN"/>
    <property type="match status" value="1"/>
</dbReference>
<reference evidence="4" key="1">
    <citation type="submission" date="2016-04" db="EMBL/GenBank/DDBJ databases">
        <title>Cephalotus genome sequencing.</title>
        <authorList>
            <person name="Fukushima K."/>
            <person name="Hasebe M."/>
            <person name="Fang X."/>
        </authorList>
    </citation>
    <scope>NUCLEOTIDE SEQUENCE [LARGE SCALE GENOMIC DNA]</scope>
    <source>
        <strain evidence="4">cv. St1</strain>
    </source>
</reference>
<gene>
    <name evidence="3" type="ORF">CFOL_v3_14186</name>
</gene>
<evidence type="ECO:0000256" key="1">
    <source>
        <dbReference type="SAM" id="MobiDB-lite"/>
    </source>
</evidence>
<dbReference type="InterPro" id="IPR035925">
    <property type="entry name" value="BSD_dom_sf"/>
</dbReference>
<dbReference type="Proteomes" id="UP000187406">
    <property type="component" value="Unassembled WGS sequence"/>
</dbReference>
<evidence type="ECO:0000313" key="3">
    <source>
        <dbReference type="EMBL" id="GAV70688.1"/>
    </source>
</evidence>
<organism evidence="3 4">
    <name type="scientific">Cephalotus follicularis</name>
    <name type="common">Albany pitcher plant</name>
    <dbReference type="NCBI Taxonomy" id="3775"/>
    <lineage>
        <taxon>Eukaryota</taxon>
        <taxon>Viridiplantae</taxon>
        <taxon>Streptophyta</taxon>
        <taxon>Embryophyta</taxon>
        <taxon>Tracheophyta</taxon>
        <taxon>Spermatophyta</taxon>
        <taxon>Magnoliopsida</taxon>
        <taxon>eudicotyledons</taxon>
        <taxon>Gunneridae</taxon>
        <taxon>Pentapetalae</taxon>
        <taxon>rosids</taxon>
        <taxon>fabids</taxon>
        <taxon>Oxalidales</taxon>
        <taxon>Cephalotaceae</taxon>
        <taxon>Cephalotus</taxon>
    </lineage>
</organism>
<feature type="compositionally biased region" description="Low complexity" evidence="1">
    <location>
        <begin position="21"/>
        <end position="34"/>
    </location>
</feature>
<dbReference type="SUPFAM" id="SSF140383">
    <property type="entry name" value="BSD domain-like"/>
    <property type="match status" value="1"/>
</dbReference>
<dbReference type="STRING" id="3775.A0A1Q3BRX8"/>
<dbReference type="AlphaFoldDB" id="A0A1Q3BRX8"/>
<comment type="caution">
    <text evidence="3">The sequence shown here is derived from an EMBL/GenBank/DDBJ whole genome shotgun (WGS) entry which is preliminary data.</text>
</comment>
<dbReference type="EMBL" id="BDDD01000833">
    <property type="protein sequence ID" value="GAV70688.1"/>
    <property type="molecule type" value="Genomic_DNA"/>
</dbReference>
<dbReference type="Pfam" id="PF03909">
    <property type="entry name" value="BSD"/>
    <property type="match status" value="1"/>
</dbReference>
<sequence length="183" mass="21324">MDMTSWIRRSLSKTNTKTQNQHQPQKTSNPQQQQQQLGVTEQLIAYAKSFTLDTFKNFPLQDDNEATAASSGNVSNDLSWWQQQHAMLVLSKVKELSQLRFKLCPGHMKERQFWRIYFMLVKSHVAEYELHAIRVAKLKQMDLEDQNSLDIGACEVEMSETKQIIYSNWSLSAEDYKRLIYGS</sequence>
<dbReference type="FunCoup" id="A0A1Q3BRX8">
    <property type="interactions" value="743"/>
</dbReference>
<dbReference type="SMART" id="SM00751">
    <property type="entry name" value="BSD"/>
    <property type="match status" value="1"/>
</dbReference>
<evidence type="ECO:0000259" key="2">
    <source>
        <dbReference type="PROSITE" id="PS50858"/>
    </source>
</evidence>
<accession>A0A1Q3BRX8</accession>
<dbReference type="InParanoid" id="A0A1Q3BRX8"/>
<keyword evidence="4" id="KW-1185">Reference proteome</keyword>
<feature type="region of interest" description="Disordered" evidence="1">
    <location>
        <begin position="1"/>
        <end position="34"/>
    </location>
</feature>
<evidence type="ECO:0000313" key="4">
    <source>
        <dbReference type="Proteomes" id="UP000187406"/>
    </source>
</evidence>
<dbReference type="Gene3D" id="1.10.3970.10">
    <property type="entry name" value="BSD domain"/>
    <property type="match status" value="1"/>
</dbReference>
<dbReference type="PROSITE" id="PS50858">
    <property type="entry name" value="BSD"/>
    <property type="match status" value="1"/>
</dbReference>
<dbReference type="InterPro" id="IPR005607">
    <property type="entry name" value="BSD_dom"/>
</dbReference>
<name>A0A1Q3BRX8_CEPFO</name>